<evidence type="ECO:0000313" key="3">
    <source>
        <dbReference type="EMBL" id="CAF4342952.1"/>
    </source>
</evidence>
<dbReference type="EMBL" id="CAJNRE010019832">
    <property type="protein sequence ID" value="CAF2212562.1"/>
    <property type="molecule type" value="Genomic_DNA"/>
</dbReference>
<evidence type="ECO:0000313" key="5">
    <source>
        <dbReference type="EMBL" id="CAF4965819.1"/>
    </source>
</evidence>
<evidence type="ECO:0000313" key="4">
    <source>
        <dbReference type="EMBL" id="CAF4427605.1"/>
    </source>
</evidence>
<accession>A0A816ZH73</accession>
<dbReference type="Proteomes" id="UP000663866">
    <property type="component" value="Unassembled WGS sequence"/>
</dbReference>
<feature type="non-terminal residue" evidence="2">
    <location>
        <position position="1"/>
    </location>
</feature>
<dbReference type="Proteomes" id="UP000676336">
    <property type="component" value="Unassembled WGS sequence"/>
</dbReference>
<name>A0A816ZH73_9BILA</name>
<evidence type="ECO:0000313" key="6">
    <source>
        <dbReference type="Proteomes" id="UP000663824"/>
    </source>
</evidence>
<organism evidence="2 6">
    <name type="scientific">Rotaria magnacalcarata</name>
    <dbReference type="NCBI Taxonomy" id="392030"/>
    <lineage>
        <taxon>Eukaryota</taxon>
        <taxon>Metazoa</taxon>
        <taxon>Spiralia</taxon>
        <taxon>Gnathifera</taxon>
        <taxon>Rotifera</taxon>
        <taxon>Eurotatoria</taxon>
        <taxon>Bdelloidea</taxon>
        <taxon>Philodinida</taxon>
        <taxon>Philodinidae</taxon>
        <taxon>Rotaria</taxon>
    </lineage>
</organism>
<dbReference type="EMBL" id="CAJOBI010192468">
    <property type="protein sequence ID" value="CAF4965819.1"/>
    <property type="molecule type" value="Genomic_DNA"/>
</dbReference>
<evidence type="ECO:0000313" key="1">
    <source>
        <dbReference type="EMBL" id="CAF2128500.1"/>
    </source>
</evidence>
<reference evidence="2" key="1">
    <citation type="submission" date="2021-02" db="EMBL/GenBank/DDBJ databases">
        <authorList>
            <person name="Nowell W R."/>
        </authorList>
    </citation>
    <scope>NUCLEOTIDE SEQUENCE</scope>
</reference>
<dbReference type="Proteomes" id="UP000663824">
    <property type="component" value="Unassembled WGS sequence"/>
</dbReference>
<protein>
    <submittedName>
        <fullName evidence="2">Uncharacterized protein</fullName>
    </submittedName>
</protein>
<dbReference type="AlphaFoldDB" id="A0A816ZH73"/>
<dbReference type="Proteomes" id="UP000663842">
    <property type="component" value="Unassembled WGS sequence"/>
</dbReference>
<evidence type="ECO:0000313" key="2">
    <source>
        <dbReference type="EMBL" id="CAF2212562.1"/>
    </source>
</evidence>
<sequence length="38" mass="4159">VSAGMVAMIHDNTQLPLIDIVGIELALGRKHKLGYKKK</sequence>
<keyword evidence="7" id="KW-1185">Reference proteome</keyword>
<comment type="caution">
    <text evidence="2">The sequence shown here is derived from an EMBL/GenBank/DDBJ whole genome shotgun (WGS) entry which is preliminary data.</text>
</comment>
<proteinExistence type="predicted"/>
<dbReference type="EMBL" id="CAJNRF010011114">
    <property type="protein sequence ID" value="CAF2128500.1"/>
    <property type="molecule type" value="Genomic_DNA"/>
</dbReference>
<dbReference type="EMBL" id="CAJOBF010014841">
    <property type="protein sequence ID" value="CAF4342952.1"/>
    <property type="molecule type" value="Genomic_DNA"/>
</dbReference>
<evidence type="ECO:0000313" key="7">
    <source>
        <dbReference type="Proteomes" id="UP000663866"/>
    </source>
</evidence>
<dbReference type="Proteomes" id="UP000663856">
    <property type="component" value="Unassembled WGS sequence"/>
</dbReference>
<dbReference type="EMBL" id="CAJOBG010043428">
    <property type="protein sequence ID" value="CAF4427605.1"/>
    <property type="molecule type" value="Genomic_DNA"/>
</dbReference>
<gene>
    <name evidence="2" type="ORF">MBJ925_LOCUS35959</name>
    <name evidence="4" type="ORF">OVN521_LOCUS36488</name>
    <name evidence="5" type="ORF">SMN809_LOCUS54877</name>
    <name evidence="3" type="ORF">UXM345_LOCUS35614</name>
    <name evidence="1" type="ORF">WKI299_LOCUS25870</name>
</gene>